<comment type="caution">
    <text evidence="3">The sequence shown here is derived from an EMBL/GenBank/DDBJ whole genome shotgun (WGS) entry which is preliminary data.</text>
</comment>
<dbReference type="InterPro" id="IPR020904">
    <property type="entry name" value="Sc_DH/Rdtase_CS"/>
</dbReference>
<sequence length="508" mass="56683">MMAQVTRSVIRFTMEDLDEFARASHDWSPLHADASYAYRTPYGARIVYGALEQLFCLSSLPDREGYTLSSVTAEFVHPLFVEVDYIIETVSESMEESHFRIYDGERIAAKGKAFFRPGAPSEPNRMEAQPKVRKEPIELSGSDLYKGRQVNGEYWPLQPSLDIWMERLKLRDKGVGAAQAAALMWQTYLAGMVLPGRHSLCNKLTMHFREQAVIGDAAINYDAEVIGYDDRFSKMRARATLKSQDTLVAESELHVFLREPVAEVTVDRIEELLPRSRALVGKVAIVMGASRGFGAAMSLGLAMQGATVLAIYHRSEESMRRLAEMVPAGCGSIRPYQGDAGDAAWCLELQKCWDDEFGKPDILVINAGLPMLPMTTEVQQLERMQQYVASSFRLTSVPLTVWLKSVAAKQGWSVVLSAESVTDVPPDYPHYVAAKSAIEGLAKTVAKRHKGKLLIVRPPRMRTDLSNMPLARHESIMPEHVAVEVIKRIGNTSAKDGYEILEGSFRHQ</sequence>
<name>A0ABT4H600_PAEAL</name>
<dbReference type="SUPFAM" id="SSF54637">
    <property type="entry name" value="Thioesterase/thiol ester dehydrase-isomerase"/>
    <property type="match status" value="1"/>
</dbReference>
<dbReference type="PRINTS" id="PR00081">
    <property type="entry name" value="GDHRDH"/>
</dbReference>
<reference evidence="3 4" key="1">
    <citation type="submission" date="2022-05" db="EMBL/GenBank/DDBJ databases">
        <title>Genome Sequencing of Bee-Associated Microbes.</title>
        <authorList>
            <person name="Dunlap C."/>
        </authorList>
    </citation>
    <scope>NUCLEOTIDE SEQUENCE [LARGE SCALE GENOMIC DNA]</scope>
    <source>
        <strain evidence="3 4">NRRL B-04010</strain>
    </source>
</reference>
<proteinExistence type="inferred from homology"/>
<dbReference type="RefSeq" id="WP_268599496.1">
    <property type="nucleotide sequence ID" value="NZ_JAMDNP010000088.1"/>
</dbReference>
<evidence type="ECO:0000313" key="3">
    <source>
        <dbReference type="EMBL" id="MCY9764408.1"/>
    </source>
</evidence>
<dbReference type="Gene3D" id="3.40.50.720">
    <property type="entry name" value="NAD(P)-binding Rossmann-like Domain"/>
    <property type="match status" value="1"/>
</dbReference>
<accession>A0ABT4H600</accession>
<dbReference type="Pfam" id="PF00106">
    <property type="entry name" value="adh_short"/>
    <property type="match status" value="1"/>
</dbReference>
<dbReference type="Gene3D" id="3.10.129.10">
    <property type="entry name" value="Hotdog Thioesterase"/>
    <property type="match status" value="1"/>
</dbReference>
<evidence type="ECO:0000256" key="2">
    <source>
        <dbReference type="ARBA" id="ARBA00023002"/>
    </source>
</evidence>
<gene>
    <name evidence="3" type="ORF">M5X12_28330</name>
</gene>
<evidence type="ECO:0000256" key="1">
    <source>
        <dbReference type="ARBA" id="ARBA00006484"/>
    </source>
</evidence>
<dbReference type="InterPro" id="IPR029069">
    <property type="entry name" value="HotDog_dom_sf"/>
</dbReference>
<comment type="similarity">
    <text evidence="1">Belongs to the short-chain dehydrogenases/reductases (SDR) family.</text>
</comment>
<organism evidence="3 4">
    <name type="scientific">Paenibacillus alvei</name>
    <name type="common">Bacillus alvei</name>
    <dbReference type="NCBI Taxonomy" id="44250"/>
    <lineage>
        <taxon>Bacteria</taxon>
        <taxon>Bacillati</taxon>
        <taxon>Bacillota</taxon>
        <taxon>Bacilli</taxon>
        <taxon>Bacillales</taxon>
        <taxon>Paenibacillaceae</taxon>
        <taxon>Paenibacillus</taxon>
    </lineage>
</organism>
<dbReference type="SUPFAM" id="SSF51735">
    <property type="entry name" value="NAD(P)-binding Rossmann-fold domains"/>
    <property type="match status" value="1"/>
</dbReference>
<dbReference type="PANTHER" id="PTHR48107:SF7">
    <property type="entry name" value="RE15974P"/>
    <property type="match status" value="1"/>
</dbReference>
<dbReference type="InterPro" id="IPR036291">
    <property type="entry name" value="NAD(P)-bd_dom_sf"/>
</dbReference>
<dbReference type="PANTHER" id="PTHR48107">
    <property type="entry name" value="NADPH-DEPENDENT ALDEHYDE REDUCTASE-LIKE PROTEIN, CHLOROPLASTIC-RELATED"/>
    <property type="match status" value="1"/>
</dbReference>
<dbReference type="EMBL" id="JAMDNP010000088">
    <property type="protein sequence ID" value="MCY9764408.1"/>
    <property type="molecule type" value="Genomic_DNA"/>
</dbReference>
<protein>
    <submittedName>
        <fullName evidence="3">SDR family NAD(P)-dependent oxidoreductase</fullName>
    </submittedName>
</protein>
<evidence type="ECO:0000313" key="4">
    <source>
        <dbReference type="Proteomes" id="UP001527181"/>
    </source>
</evidence>
<dbReference type="PROSITE" id="PS00061">
    <property type="entry name" value="ADH_SHORT"/>
    <property type="match status" value="1"/>
</dbReference>
<keyword evidence="4" id="KW-1185">Reference proteome</keyword>
<dbReference type="CDD" id="cd05233">
    <property type="entry name" value="SDR_c"/>
    <property type="match status" value="1"/>
</dbReference>
<keyword evidence="2" id="KW-0560">Oxidoreductase</keyword>
<dbReference type="InterPro" id="IPR002347">
    <property type="entry name" value="SDR_fam"/>
</dbReference>
<dbReference type="Proteomes" id="UP001527181">
    <property type="component" value="Unassembled WGS sequence"/>
</dbReference>